<dbReference type="PATRIC" id="fig|251707.3.peg.4799"/>
<keyword evidence="1" id="KW-1133">Transmembrane helix</keyword>
<organism evidence="2 3">
    <name type="scientific">Pseudomonas syringae pv. primulae</name>
    <dbReference type="NCBI Taxonomy" id="251707"/>
    <lineage>
        <taxon>Bacteria</taxon>
        <taxon>Pseudomonadati</taxon>
        <taxon>Pseudomonadota</taxon>
        <taxon>Gammaproteobacteria</taxon>
        <taxon>Pseudomonadales</taxon>
        <taxon>Pseudomonadaceae</taxon>
        <taxon>Pseudomonas</taxon>
    </lineage>
</organism>
<dbReference type="RefSeq" id="WP_057408012.1">
    <property type="nucleotide sequence ID" value="NZ_LJRC01000012.1"/>
</dbReference>
<feature type="transmembrane region" description="Helical" evidence="1">
    <location>
        <begin position="66"/>
        <end position="85"/>
    </location>
</feature>
<dbReference type="PRINTS" id="PR00173">
    <property type="entry name" value="EDTRNSPORT"/>
</dbReference>
<evidence type="ECO:0000313" key="3">
    <source>
        <dbReference type="Proteomes" id="UP000050562"/>
    </source>
</evidence>
<reference evidence="2 3" key="1">
    <citation type="submission" date="2015-09" db="EMBL/GenBank/DDBJ databases">
        <title>Genome announcement of multiple Pseudomonas syringae strains.</title>
        <authorList>
            <person name="Thakur S."/>
            <person name="Wang P.W."/>
            <person name="Gong Y."/>
            <person name="Weir B.S."/>
            <person name="Guttman D.S."/>
        </authorList>
    </citation>
    <scope>NUCLEOTIDE SEQUENCE [LARGE SCALE GENOMIC DNA]</scope>
    <source>
        <strain evidence="2 3">ICMP3956</strain>
    </source>
</reference>
<sequence length="180" mass="19859">MSTQGALSRARLLPTFLGVLLLGLGVIMVIGGFRLSGLGGSFYYMLCGFGFSAIGILLVIGLRFAVWLFTLMLLLSTVWALWEVGLDRQRLMPRLFVWFLVGLVLVLPVARQALKPSRQRVSVSSLIIALILAGITLDPIGQLKYFTHHTQDIVATLVPGMELPWVSFAETQARFRQPEG</sequence>
<accession>A0A0N8SMS7</accession>
<feature type="transmembrane region" description="Helical" evidence="1">
    <location>
        <begin position="41"/>
        <end position="59"/>
    </location>
</feature>
<evidence type="ECO:0000313" key="2">
    <source>
        <dbReference type="EMBL" id="KPY41624.1"/>
    </source>
</evidence>
<gene>
    <name evidence="2" type="ORF">ALO52_03671</name>
</gene>
<dbReference type="AlphaFoldDB" id="A0A0N8SMS7"/>
<evidence type="ECO:0000256" key="1">
    <source>
        <dbReference type="SAM" id="Phobius"/>
    </source>
</evidence>
<protein>
    <submittedName>
        <fullName evidence="2">Glucose dehydrogenase</fullName>
    </submittedName>
</protein>
<feature type="transmembrane region" description="Helical" evidence="1">
    <location>
        <begin position="12"/>
        <end position="35"/>
    </location>
</feature>
<proteinExistence type="predicted"/>
<name>A0A0N8SMS7_9PSED</name>
<feature type="transmembrane region" description="Helical" evidence="1">
    <location>
        <begin position="91"/>
        <end position="109"/>
    </location>
</feature>
<dbReference type="Proteomes" id="UP000050562">
    <property type="component" value="Unassembled WGS sequence"/>
</dbReference>
<keyword evidence="1" id="KW-0812">Transmembrane</keyword>
<dbReference type="EMBL" id="LJRC01000012">
    <property type="protein sequence ID" value="KPY41624.1"/>
    <property type="molecule type" value="Genomic_DNA"/>
</dbReference>
<comment type="caution">
    <text evidence="2">The sequence shown here is derived from an EMBL/GenBank/DDBJ whole genome shotgun (WGS) entry which is preliminary data.</text>
</comment>
<keyword evidence="1" id="KW-0472">Membrane</keyword>
<feature type="transmembrane region" description="Helical" evidence="1">
    <location>
        <begin position="121"/>
        <end position="137"/>
    </location>
</feature>